<evidence type="ECO:0000259" key="2">
    <source>
        <dbReference type="PROSITE" id="PS50908"/>
    </source>
</evidence>
<feature type="region of interest" description="Disordered" evidence="1">
    <location>
        <begin position="194"/>
        <end position="247"/>
    </location>
</feature>
<dbReference type="Pfam" id="PF05773">
    <property type="entry name" value="RWD"/>
    <property type="match status" value="1"/>
</dbReference>
<dbReference type="InterPro" id="IPR040213">
    <property type="entry name" value="GIR2-like"/>
</dbReference>
<dbReference type="SUPFAM" id="SSF54495">
    <property type="entry name" value="UBC-like"/>
    <property type="match status" value="1"/>
</dbReference>
<gene>
    <name evidence="3" type="ORF">LVIROSA_LOCUS12619</name>
</gene>
<feature type="compositionally biased region" description="Basic and acidic residues" evidence="1">
    <location>
        <begin position="234"/>
        <end position="247"/>
    </location>
</feature>
<evidence type="ECO:0000313" key="3">
    <source>
        <dbReference type="EMBL" id="CAH1425479.1"/>
    </source>
</evidence>
<accession>A0AAU9MMP1</accession>
<dbReference type="CDD" id="cd23823">
    <property type="entry name" value="RWD_GCN2"/>
    <property type="match status" value="1"/>
</dbReference>
<organism evidence="3 4">
    <name type="scientific">Lactuca virosa</name>
    <dbReference type="NCBI Taxonomy" id="75947"/>
    <lineage>
        <taxon>Eukaryota</taxon>
        <taxon>Viridiplantae</taxon>
        <taxon>Streptophyta</taxon>
        <taxon>Embryophyta</taxon>
        <taxon>Tracheophyta</taxon>
        <taxon>Spermatophyta</taxon>
        <taxon>Magnoliopsida</taxon>
        <taxon>eudicotyledons</taxon>
        <taxon>Gunneridae</taxon>
        <taxon>Pentapetalae</taxon>
        <taxon>asterids</taxon>
        <taxon>campanulids</taxon>
        <taxon>Asterales</taxon>
        <taxon>Asteraceae</taxon>
        <taxon>Cichorioideae</taxon>
        <taxon>Cichorieae</taxon>
        <taxon>Lactucinae</taxon>
        <taxon>Lactuca</taxon>
    </lineage>
</organism>
<evidence type="ECO:0000313" key="4">
    <source>
        <dbReference type="Proteomes" id="UP001157418"/>
    </source>
</evidence>
<keyword evidence="4" id="KW-1185">Reference proteome</keyword>
<dbReference type="EMBL" id="CAKMRJ010002223">
    <property type="protein sequence ID" value="CAH1425479.1"/>
    <property type="molecule type" value="Genomic_DNA"/>
</dbReference>
<dbReference type="InterPro" id="IPR006575">
    <property type="entry name" value="RWD_dom"/>
</dbReference>
<comment type="caution">
    <text evidence="3">The sequence shown here is derived from an EMBL/GenBank/DDBJ whole genome shotgun (WGS) entry which is preliminary data.</text>
</comment>
<dbReference type="Proteomes" id="UP001157418">
    <property type="component" value="Unassembled WGS sequence"/>
</dbReference>
<proteinExistence type="predicted"/>
<reference evidence="3 4" key="1">
    <citation type="submission" date="2022-01" db="EMBL/GenBank/DDBJ databases">
        <authorList>
            <person name="Xiong W."/>
            <person name="Schranz E."/>
        </authorList>
    </citation>
    <scope>NUCLEOTIDE SEQUENCE [LARGE SCALE GENOMIC DNA]</scope>
</reference>
<feature type="compositionally biased region" description="Acidic residues" evidence="1">
    <location>
        <begin position="213"/>
        <end position="233"/>
    </location>
</feature>
<protein>
    <recommendedName>
        <fullName evidence="2">RWD domain-containing protein</fullName>
    </recommendedName>
</protein>
<dbReference type="FunFam" id="3.10.110.10:FF:000071">
    <property type="entry name" value="RWD domain-containing protein 1"/>
    <property type="match status" value="1"/>
</dbReference>
<dbReference type="AlphaFoldDB" id="A0AAU9MMP1"/>
<sequence length="247" mass="28020">MTDHVQEQEMEIEALKAILMDDFEELHPSESGLNTSNRCFLIKLSLQDDETDESSTSPVQLGLIFSHTEKYPDEIPLLNLKSIKGIPASDLKVLKEKLEQEASENLGMAMIYTLVTSAKEWFAERFDQDTDNDNIKEETANKDEIIVPRGEPVTVETFLAWREKIEAEVALERAKVLPESALATTKEKKLTGRQWFQSGKASARHAAPIMEGSNDEEEDDDFDDDSEDDEEDMLDHYLAEKFDSSNN</sequence>
<feature type="domain" description="RWD" evidence="2">
    <location>
        <begin position="10"/>
        <end position="125"/>
    </location>
</feature>
<dbReference type="SMART" id="SM00591">
    <property type="entry name" value="RWD"/>
    <property type="match status" value="1"/>
</dbReference>
<evidence type="ECO:0000256" key="1">
    <source>
        <dbReference type="SAM" id="MobiDB-lite"/>
    </source>
</evidence>
<dbReference type="PROSITE" id="PS50908">
    <property type="entry name" value="RWD"/>
    <property type="match status" value="1"/>
</dbReference>
<name>A0AAU9MMP1_9ASTR</name>
<dbReference type="Gene3D" id="3.10.110.10">
    <property type="entry name" value="Ubiquitin Conjugating Enzyme"/>
    <property type="match status" value="1"/>
</dbReference>
<dbReference type="InterPro" id="IPR016135">
    <property type="entry name" value="UBQ-conjugating_enzyme/RWD"/>
</dbReference>
<dbReference type="PANTHER" id="PTHR12292">
    <property type="entry name" value="RWD DOMAIN-CONTAINING PROTEIN"/>
    <property type="match status" value="1"/>
</dbReference>